<protein>
    <submittedName>
        <fullName evidence="2">Uncharacterized protein</fullName>
    </submittedName>
</protein>
<accession>D7FSU5</accession>
<feature type="region of interest" description="Disordered" evidence="1">
    <location>
        <begin position="69"/>
        <end position="89"/>
    </location>
</feature>
<dbReference type="EMBL" id="FN648421">
    <property type="protein sequence ID" value="CBJ31236.1"/>
    <property type="molecule type" value="Genomic_DNA"/>
</dbReference>
<name>D7FSU5_ECTSI</name>
<evidence type="ECO:0000256" key="1">
    <source>
        <dbReference type="SAM" id="MobiDB-lite"/>
    </source>
</evidence>
<dbReference type="EMBL" id="FN649758">
    <property type="protein sequence ID" value="CBJ31236.1"/>
    <property type="molecule type" value="Genomic_DNA"/>
</dbReference>
<feature type="region of interest" description="Disordered" evidence="1">
    <location>
        <begin position="115"/>
        <end position="182"/>
    </location>
</feature>
<evidence type="ECO:0000313" key="3">
    <source>
        <dbReference type="Proteomes" id="UP000002630"/>
    </source>
</evidence>
<keyword evidence="3" id="KW-1185">Reference proteome</keyword>
<proteinExistence type="predicted"/>
<sequence length="217" mass="23790">MPTHVWPREGEQPCRQDEAAIDAAIDDFLSEAHAAAPIFAGMVVEIMPETSSAPPDIRKRWWGLVGTNNKAVTRQGGGGAGTGDHGDRVMLGAPRTGTRAIPVERSRVAEVHRVPREGPGRMGCGGQQRRRPTTAASAQAGAPRSLRRLGPRPPSCKPRKRSRRLGGCGPPVRRARRSSLRRSCCRWTPSKRTINLPKGKKFPHLEDLRRRCNGIPR</sequence>
<organism evidence="2 3">
    <name type="scientific">Ectocarpus siliculosus</name>
    <name type="common">Brown alga</name>
    <name type="synonym">Conferva siliculosa</name>
    <dbReference type="NCBI Taxonomy" id="2880"/>
    <lineage>
        <taxon>Eukaryota</taxon>
        <taxon>Sar</taxon>
        <taxon>Stramenopiles</taxon>
        <taxon>Ochrophyta</taxon>
        <taxon>PX clade</taxon>
        <taxon>Phaeophyceae</taxon>
        <taxon>Ectocarpales</taxon>
        <taxon>Ectocarpaceae</taxon>
        <taxon>Ectocarpus</taxon>
    </lineage>
</organism>
<dbReference type="InParanoid" id="D7FSU5"/>
<reference evidence="2 3" key="1">
    <citation type="journal article" date="2010" name="Nature">
        <title>The Ectocarpus genome and the independent evolution of multicellularity in brown algae.</title>
        <authorList>
            <person name="Cock J.M."/>
            <person name="Sterck L."/>
            <person name="Rouze P."/>
            <person name="Scornet D."/>
            <person name="Allen A.E."/>
            <person name="Amoutzias G."/>
            <person name="Anthouard V."/>
            <person name="Artiguenave F."/>
            <person name="Aury J.M."/>
            <person name="Badger J.H."/>
            <person name="Beszteri B."/>
            <person name="Billiau K."/>
            <person name="Bonnet E."/>
            <person name="Bothwell J.H."/>
            <person name="Bowler C."/>
            <person name="Boyen C."/>
            <person name="Brownlee C."/>
            <person name="Carrano C.J."/>
            <person name="Charrier B."/>
            <person name="Cho G.Y."/>
            <person name="Coelho S.M."/>
            <person name="Collen J."/>
            <person name="Corre E."/>
            <person name="Da Silva C."/>
            <person name="Delage L."/>
            <person name="Delaroque N."/>
            <person name="Dittami S.M."/>
            <person name="Doulbeau S."/>
            <person name="Elias M."/>
            <person name="Farnham G."/>
            <person name="Gachon C.M."/>
            <person name="Gschloessl B."/>
            <person name="Heesch S."/>
            <person name="Jabbari K."/>
            <person name="Jubin C."/>
            <person name="Kawai H."/>
            <person name="Kimura K."/>
            <person name="Kloareg B."/>
            <person name="Kupper F.C."/>
            <person name="Lang D."/>
            <person name="Le Bail A."/>
            <person name="Leblanc C."/>
            <person name="Lerouge P."/>
            <person name="Lohr M."/>
            <person name="Lopez P.J."/>
            <person name="Martens C."/>
            <person name="Maumus F."/>
            <person name="Michel G."/>
            <person name="Miranda-Saavedra D."/>
            <person name="Morales J."/>
            <person name="Moreau H."/>
            <person name="Motomura T."/>
            <person name="Nagasato C."/>
            <person name="Napoli C.A."/>
            <person name="Nelson D.R."/>
            <person name="Nyvall-Collen P."/>
            <person name="Peters A.F."/>
            <person name="Pommier C."/>
            <person name="Potin P."/>
            <person name="Poulain J."/>
            <person name="Quesneville H."/>
            <person name="Read B."/>
            <person name="Rensing S.A."/>
            <person name="Ritter A."/>
            <person name="Rousvoal S."/>
            <person name="Samanta M."/>
            <person name="Samson G."/>
            <person name="Schroeder D.C."/>
            <person name="Segurens B."/>
            <person name="Strittmatter M."/>
            <person name="Tonon T."/>
            <person name="Tregear J.W."/>
            <person name="Valentin K."/>
            <person name="von Dassow P."/>
            <person name="Yamagishi T."/>
            <person name="Van de Peer Y."/>
            <person name="Wincker P."/>
        </authorList>
    </citation>
    <scope>NUCLEOTIDE SEQUENCE [LARGE SCALE GENOMIC DNA]</scope>
    <source>
        <strain evidence="3">Ec32 / CCAP1310/4</strain>
    </source>
</reference>
<dbReference type="Proteomes" id="UP000002630">
    <property type="component" value="Linkage Group LG33"/>
</dbReference>
<gene>
    <name evidence="2" type="ORF">Esi_0240_0015</name>
</gene>
<feature type="compositionally biased region" description="Basic residues" evidence="1">
    <location>
        <begin position="173"/>
        <end position="182"/>
    </location>
</feature>
<dbReference type="AlphaFoldDB" id="D7FSU5"/>
<evidence type="ECO:0000313" key="2">
    <source>
        <dbReference type="EMBL" id="CBJ31236.1"/>
    </source>
</evidence>